<gene>
    <name evidence="2" type="ORF">KQP761_LOCUS28629</name>
</gene>
<protein>
    <recommendedName>
        <fullName evidence="4">G domain-containing protein</fullName>
    </recommendedName>
</protein>
<dbReference type="AlphaFoldDB" id="A0A816EBY5"/>
<dbReference type="PANTHER" id="PTHR32046">
    <property type="entry name" value="G DOMAIN-CONTAINING PROTEIN"/>
    <property type="match status" value="1"/>
</dbReference>
<accession>A0A816EBY5</accession>
<dbReference type="SUPFAM" id="SSF52540">
    <property type="entry name" value="P-loop containing nucleoside triphosphate hydrolases"/>
    <property type="match status" value="1"/>
</dbReference>
<comment type="caution">
    <text evidence="2">The sequence shown here is derived from an EMBL/GenBank/DDBJ whole genome shotgun (WGS) entry which is preliminary data.</text>
</comment>
<evidence type="ECO:0008006" key="4">
    <source>
        <dbReference type="Google" id="ProtNLM"/>
    </source>
</evidence>
<dbReference type="InterPro" id="IPR025662">
    <property type="entry name" value="Sigma_54_int_dom_ATP-bd_1"/>
</dbReference>
<feature type="region of interest" description="Disordered" evidence="1">
    <location>
        <begin position="486"/>
        <end position="520"/>
    </location>
</feature>
<proteinExistence type="predicted"/>
<dbReference type="EMBL" id="CAJNOW010015668">
    <property type="protein sequence ID" value="CAF1644076.1"/>
    <property type="molecule type" value="Genomic_DNA"/>
</dbReference>
<evidence type="ECO:0000313" key="3">
    <source>
        <dbReference type="Proteomes" id="UP000663834"/>
    </source>
</evidence>
<dbReference type="OrthoDB" id="10046265at2759"/>
<dbReference type="PROSITE" id="PS00675">
    <property type="entry name" value="SIGMA54_INTERACT_1"/>
    <property type="match status" value="1"/>
</dbReference>
<evidence type="ECO:0000313" key="2">
    <source>
        <dbReference type="EMBL" id="CAF1644076.1"/>
    </source>
</evidence>
<reference evidence="2" key="1">
    <citation type="submission" date="2021-02" db="EMBL/GenBank/DDBJ databases">
        <authorList>
            <person name="Nowell W R."/>
        </authorList>
    </citation>
    <scope>NUCLEOTIDE SEQUENCE</scope>
</reference>
<dbReference type="Gene3D" id="3.40.50.300">
    <property type="entry name" value="P-loop containing nucleotide triphosphate hydrolases"/>
    <property type="match status" value="1"/>
</dbReference>
<name>A0A816EBY5_9BILA</name>
<evidence type="ECO:0000256" key="1">
    <source>
        <dbReference type="SAM" id="MobiDB-lite"/>
    </source>
</evidence>
<dbReference type="InterPro" id="IPR027417">
    <property type="entry name" value="P-loop_NTPase"/>
</dbReference>
<dbReference type="PANTHER" id="PTHR32046:SF11">
    <property type="entry name" value="IMMUNE-ASSOCIATED NUCLEOTIDE-BINDING PROTEIN 10-LIKE"/>
    <property type="match status" value="1"/>
</dbReference>
<sequence length="1044" mass="119958">MFAIVSPSINKETKINDAFDGEINRVAVDDSGRIGSLYDGYRDRILEQQNVFNLETSTQVIRSIRCTLTKGKSESSQNILKTIGLEPELRLSILLNLTKKTESFVNIDHSHPVNEYTRSIVYSYLDREEKIAGSSEEEKLLNKPLILDSTATHVITQVVFGTDFSVILQLPNVWNFVEDIDRVLNKLLTLFKNQQETVTLTENDKNVLDKIVQTKVYSNIPHMRNITTIYDIYRYIQENKNTSSNYPISYAIRPIKIVNPQYNRENEKFTRVPRELHAIIEDYVVQIRVDMEQIEKLIARDITDFSREHLKKQFGNIENRWLDVKNKFDNEIQQISKLVLSIRSGKVENIMLHQILNHSDQVMMITNLNGLKQNIEQIKEKEKFIRYMNQREFQYLNAAEYKIGEADDGKLIKYKLVENDENTYILCSSDRLNKNNSEKLHNVISDLMERVKANSNSRLIYADFSDCAFQLSAITILLPPNGTQGKIIEPTSSSSSPFSSIATPPQSAVEPDNPTSNSMNVDRLDVPETSKATHVDETINILLLGETGVGKSTFINAFANYLTFETLAEAETDEPFALIPVSFLVTTGDNFEEHIVEFGGLTDSSNEDFSHAGQSVTQRCKSYTFQMGDTHQTELRIIDTPGFGDTRGSEQDDMNMQHILEYINNLTHLNAICFLLKPNESTLNIFFLSCLTQLFSLLDSNALHNIIFCFTNARSTFYTPGDTAPLLKKMLTSLSIGSVPFRKENTFCFDSESFRYLVARQNKIRFDNNEKEEYEMSWKTSVSESKRLVDYIRKDVTAYPIDNNIQSMKHAQFEILDMVRPILETMRNILRNLILQKMTSFKASVILRPKVNLCSGMHCPVCKPDLYFVGTFPIAYHPPHIVQQDRCCCDCPLDQHTPMDYVLQYEVLNDGSSESEKQMNDMLRELCYSSAEFAYFLVQVVCCTNDDPFFLGFAQMIVEECDITNRQISSQLNTQLANDLRQLGKLYEERFNEIAQQRTPTKLSDVYNLMKNVTRFPVVREQIAVVKVGRKIMMKQHEYEIPIE</sequence>
<dbReference type="Proteomes" id="UP000663834">
    <property type="component" value="Unassembled WGS sequence"/>
</dbReference>
<organism evidence="2 3">
    <name type="scientific">Rotaria magnacalcarata</name>
    <dbReference type="NCBI Taxonomy" id="392030"/>
    <lineage>
        <taxon>Eukaryota</taxon>
        <taxon>Metazoa</taxon>
        <taxon>Spiralia</taxon>
        <taxon>Gnathifera</taxon>
        <taxon>Rotifera</taxon>
        <taxon>Eurotatoria</taxon>
        <taxon>Bdelloidea</taxon>
        <taxon>Philodinida</taxon>
        <taxon>Philodinidae</taxon>
        <taxon>Rotaria</taxon>
    </lineage>
</organism>